<name>A0A3L8SSA1_CHLGU</name>
<organism evidence="3 4">
    <name type="scientific">Chloebia gouldiae</name>
    <name type="common">Gouldian finch</name>
    <name type="synonym">Erythrura gouldiae</name>
    <dbReference type="NCBI Taxonomy" id="44316"/>
    <lineage>
        <taxon>Eukaryota</taxon>
        <taxon>Metazoa</taxon>
        <taxon>Chordata</taxon>
        <taxon>Craniata</taxon>
        <taxon>Vertebrata</taxon>
        <taxon>Euteleostomi</taxon>
        <taxon>Archelosauria</taxon>
        <taxon>Archosauria</taxon>
        <taxon>Dinosauria</taxon>
        <taxon>Saurischia</taxon>
        <taxon>Theropoda</taxon>
        <taxon>Coelurosauria</taxon>
        <taxon>Aves</taxon>
        <taxon>Neognathae</taxon>
        <taxon>Neoaves</taxon>
        <taxon>Telluraves</taxon>
        <taxon>Australaves</taxon>
        <taxon>Passeriformes</taxon>
        <taxon>Passeroidea</taxon>
        <taxon>Passeridae</taxon>
        <taxon>Chloebia</taxon>
    </lineage>
</organism>
<comment type="caution">
    <text evidence="3">The sequence shown here is derived from an EMBL/GenBank/DDBJ whole genome shotgun (WGS) entry which is preliminary data.</text>
</comment>
<reference evidence="3 4" key="1">
    <citation type="journal article" date="2018" name="Proc. R. Soc. B">
        <title>A non-coding region near Follistatin controls head colour polymorphism in the Gouldian finch.</title>
        <authorList>
            <person name="Toomey M.B."/>
            <person name="Marques C.I."/>
            <person name="Andrade P."/>
            <person name="Araujo P.M."/>
            <person name="Sabatino S."/>
            <person name="Gazda M.A."/>
            <person name="Afonso S."/>
            <person name="Lopes R.J."/>
            <person name="Corbo J.C."/>
            <person name="Carneiro M."/>
        </authorList>
    </citation>
    <scope>NUCLEOTIDE SEQUENCE [LARGE SCALE GENOMIC DNA]</scope>
    <source>
        <strain evidence="3">Red01</strain>
        <tissue evidence="3">Muscle</tissue>
    </source>
</reference>
<evidence type="ECO:0000256" key="2">
    <source>
        <dbReference type="SAM" id="Phobius"/>
    </source>
</evidence>
<keyword evidence="4" id="KW-1185">Reference proteome</keyword>
<keyword evidence="2" id="KW-1133">Transmembrane helix</keyword>
<feature type="non-terminal residue" evidence="3">
    <location>
        <position position="176"/>
    </location>
</feature>
<dbReference type="AlphaFoldDB" id="A0A3L8SSA1"/>
<evidence type="ECO:0000313" key="3">
    <source>
        <dbReference type="EMBL" id="RLW06895.1"/>
    </source>
</evidence>
<feature type="transmembrane region" description="Helical" evidence="2">
    <location>
        <begin position="154"/>
        <end position="174"/>
    </location>
</feature>
<keyword evidence="2" id="KW-0812">Transmembrane</keyword>
<dbReference type="Proteomes" id="UP000276834">
    <property type="component" value="Unassembled WGS sequence"/>
</dbReference>
<dbReference type="EMBL" id="QUSF01000008">
    <property type="protein sequence ID" value="RLW06895.1"/>
    <property type="molecule type" value="Genomic_DNA"/>
</dbReference>
<feature type="transmembrane region" description="Helical" evidence="2">
    <location>
        <begin position="120"/>
        <end position="142"/>
    </location>
</feature>
<keyword evidence="2" id="KW-0472">Membrane</keyword>
<accession>A0A3L8SSA1</accession>
<protein>
    <submittedName>
        <fullName evidence="3">Uncharacterized protein</fullName>
    </submittedName>
</protein>
<feature type="compositionally biased region" description="Basic and acidic residues" evidence="1">
    <location>
        <begin position="33"/>
        <end position="47"/>
    </location>
</feature>
<evidence type="ECO:0000313" key="4">
    <source>
        <dbReference type="Proteomes" id="UP000276834"/>
    </source>
</evidence>
<feature type="region of interest" description="Disordered" evidence="1">
    <location>
        <begin position="33"/>
        <end position="63"/>
    </location>
</feature>
<proteinExistence type="predicted"/>
<sequence>MVERFNNILAESILLILQKGCQRTKWLRKMERGTGLHGHPRDGDEPGHAGTPASSSAAARTGKTLPPSKVFSSAQENYLCALHTSLLLLILLLGAVLPGSTLVGLNHSGRNNELSDKLSWVIHLVCTTFQGITSETLGAWIVTRAHPTIPGCNGTGLVPLVSMAVAWWCLHLSMGT</sequence>
<gene>
    <name evidence="3" type="ORF">DV515_00003979</name>
</gene>
<evidence type="ECO:0000256" key="1">
    <source>
        <dbReference type="SAM" id="MobiDB-lite"/>
    </source>
</evidence>
<feature type="transmembrane region" description="Helical" evidence="2">
    <location>
        <begin position="78"/>
        <end position="100"/>
    </location>
</feature>